<evidence type="ECO:0000259" key="2">
    <source>
        <dbReference type="PROSITE" id="PS51272"/>
    </source>
</evidence>
<evidence type="ECO:0000256" key="1">
    <source>
        <dbReference type="SAM" id="MobiDB-lite"/>
    </source>
</evidence>
<dbReference type="PANTHER" id="PTHR43308">
    <property type="entry name" value="OUTER MEMBRANE PROTEIN ALPHA-RELATED"/>
    <property type="match status" value="1"/>
</dbReference>
<dbReference type="EMBL" id="QBMC01000149">
    <property type="protein sequence ID" value="PZO12438.1"/>
    <property type="molecule type" value="Genomic_DNA"/>
</dbReference>
<dbReference type="InterPro" id="IPR051465">
    <property type="entry name" value="Cell_Envelope_Struct_Comp"/>
</dbReference>
<comment type="caution">
    <text evidence="3">The sequence shown here is derived from an EMBL/GenBank/DDBJ whole genome shotgun (WGS) entry which is preliminary data.</text>
</comment>
<reference evidence="3 4" key="2">
    <citation type="submission" date="2018-06" db="EMBL/GenBank/DDBJ databases">
        <title>Metagenomic assembly of (sub)arctic Cyanobacteria and their associated microbiome from non-axenic cultures.</title>
        <authorList>
            <person name="Baurain D."/>
        </authorList>
    </citation>
    <scope>NUCLEOTIDE SEQUENCE [LARGE SCALE GENOMIC DNA]</scope>
    <source>
        <strain evidence="3">ULC129bin1</strain>
    </source>
</reference>
<dbReference type="Pfam" id="PF00395">
    <property type="entry name" value="SLH"/>
    <property type="match status" value="3"/>
</dbReference>
<reference evidence="4" key="1">
    <citation type="submission" date="2018-04" db="EMBL/GenBank/DDBJ databases">
        <authorList>
            <person name="Cornet L."/>
        </authorList>
    </citation>
    <scope>NUCLEOTIDE SEQUENCE [LARGE SCALE GENOMIC DNA]</scope>
</reference>
<dbReference type="PROSITE" id="PS51272">
    <property type="entry name" value="SLH"/>
    <property type="match status" value="3"/>
</dbReference>
<dbReference type="InterPro" id="IPR001119">
    <property type="entry name" value="SLH_dom"/>
</dbReference>
<dbReference type="Proteomes" id="UP000249354">
    <property type="component" value="Unassembled WGS sequence"/>
</dbReference>
<evidence type="ECO:0000313" key="3">
    <source>
        <dbReference type="EMBL" id="PZO12438.1"/>
    </source>
</evidence>
<protein>
    <recommendedName>
        <fullName evidence="2">SLH domain-containing protein</fullName>
    </recommendedName>
</protein>
<dbReference type="AlphaFoldDB" id="A0A2W4W024"/>
<feature type="domain" description="SLH" evidence="2">
    <location>
        <begin position="188"/>
        <end position="251"/>
    </location>
</feature>
<feature type="region of interest" description="Disordered" evidence="1">
    <location>
        <begin position="1"/>
        <end position="27"/>
    </location>
</feature>
<proteinExistence type="predicted"/>
<evidence type="ECO:0000313" key="4">
    <source>
        <dbReference type="Proteomes" id="UP000249354"/>
    </source>
</evidence>
<organism evidence="3 4">
    <name type="scientific">Leptolyngbya foveolarum</name>
    <dbReference type="NCBI Taxonomy" id="47253"/>
    <lineage>
        <taxon>Bacteria</taxon>
        <taxon>Bacillati</taxon>
        <taxon>Cyanobacteriota</taxon>
        <taxon>Cyanophyceae</taxon>
        <taxon>Leptolyngbyales</taxon>
        <taxon>Leptolyngbyaceae</taxon>
        <taxon>Leptolyngbya group</taxon>
        <taxon>Leptolyngbya</taxon>
    </lineage>
</organism>
<feature type="domain" description="SLH" evidence="2">
    <location>
        <begin position="313"/>
        <end position="377"/>
    </location>
</feature>
<name>A0A2W4W024_9CYAN</name>
<dbReference type="PANTHER" id="PTHR43308:SF5">
    <property type="entry name" value="S-LAYER PROTEIN _ PEPTIDOGLYCAN ENDO-BETA-N-ACETYLGLUCOSAMINIDASE"/>
    <property type="match status" value="1"/>
</dbReference>
<feature type="compositionally biased region" description="Pro residues" evidence="1">
    <location>
        <begin position="1"/>
        <end position="11"/>
    </location>
</feature>
<gene>
    <name evidence="3" type="ORF">DCF25_17690</name>
</gene>
<sequence>MTQSPIEPPNNPDRRPEETPGGASSNRPLGFDEMVAVLVAFLSLGSVLFWGLTRGSADSIFSEPLASGRAGVEEVRPPIAFGSGDDSEGVNSGVVAVPRRADEDSVRPSARAELAERAALRRERVDVVGREPTGSVWSDFRAGTAGTAAGVAGVAATSGEAEALPETEAAAEAVKPKASEAASAPAKDPIGFADVPDTYWAKPFIDGLSSRGLISGFDSGDFRPDEQVTRAQVANIVSRTFGLTANKENLEFSDVAGDYWARESIGEVVRGGFMTGFPGDVFKPNEPVTRAQALTTLVTGLDIKPPNNVQPTLSRYTDANSIPKWATEKVAAATTASLVVNYPKLNQINAAQPTTRAELSAMIYQALAEEGIVEPVESQYVVKP</sequence>
<feature type="domain" description="SLH" evidence="2">
    <location>
        <begin position="252"/>
        <end position="311"/>
    </location>
</feature>
<accession>A0A2W4W024</accession>